<protein>
    <submittedName>
        <fullName evidence="2">HET-domain-containing protein</fullName>
    </submittedName>
</protein>
<sequence>MAATNLNAFGGVGKYVALSHCWGKITEDNKRQFCTTDNNIKARLVGFNLSELPKTFQDAIHVTRELGIQYLWIDSLCIKQWNEEDWDHEAKRIESVFSSAYCTIAATSAIDSNAGFLNQNGSSAYVHAQNASGQRFYICANIDNFDNDVENARLNTRAWVLQERLLAQRTIHFSANQIYWECGKGIYCESLSRLESRGKKNYFTLDPDFPSRLLKSNDYYITDFLHFLFEDYSKRDLTVETDRCVAMYGLETRIADALHCQSRYGIFQRYLHGDLLWQASKRKMERIACQWNVNLEFDEERKVALITDVGKFLSCIMELGEKHYDLLDFSRVKRGWIKYDVEKGEDLHEERCVVVGRKFKNDEGEDEIEDEDELPVQEYYMLVVRPTGLDGEYKRVGIGQIQSDYVVKERLNVRIV</sequence>
<dbReference type="Proteomes" id="UP000799757">
    <property type="component" value="Unassembled WGS sequence"/>
</dbReference>
<name>A0A6A6WPG8_9PLEO</name>
<dbReference type="OrthoDB" id="4161196at2759"/>
<evidence type="ECO:0000313" key="2">
    <source>
        <dbReference type="EMBL" id="KAF2785795.1"/>
    </source>
</evidence>
<organism evidence="2 3">
    <name type="scientific">Melanomma pulvis-pyrius CBS 109.77</name>
    <dbReference type="NCBI Taxonomy" id="1314802"/>
    <lineage>
        <taxon>Eukaryota</taxon>
        <taxon>Fungi</taxon>
        <taxon>Dikarya</taxon>
        <taxon>Ascomycota</taxon>
        <taxon>Pezizomycotina</taxon>
        <taxon>Dothideomycetes</taxon>
        <taxon>Pleosporomycetidae</taxon>
        <taxon>Pleosporales</taxon>
        <taxon>Melanommataceae</taxon>
        <taxon>Melanomma</taxon>
    </lineage>
</organism>
<reference evidence="2" key="1">
    <citation type="journal article" date="2020" name="Stud. Mycol.">
        <title>101 Dothideomycetes genomes: a test case for predicting lifestyles and emergence of pathogens.</title>
        <authorList>
            <person name="Haridas S."/>
            <person name="Albert R."/>
            <person name="Binder M."/>
            <person name="Bloem J."/>
            <person name="Labutti K."/>
            <person name="Salamov A."/>
            <person name="Andreopoulos B."/>
            <person name="Baker S."/>
            <person name="Barry K."/>
            <person name="Bills G."/>
            <person name="Bluhm B."/>
            <person name="Cannon C."/>
            <person name="Castanera R."/>
            <person name="Culley D."/>
            <person name="Daum C."/>
            <person name="Ezra D."/>
            <person name="Gonzalez J."/>
            <person name="Henrissat B."/>
            <person name="Kuo A."/>
            <person name="Liang C."/>
            <person name="Lipzen A."/>
            <person name="Lutzoni F."/>
            <person name="Magnuson J."/>
            <person name="Mondo S."/>
            <person name="Nolan M."/>
            <person name="Ohm R."/>
            <person name="Pangilinan J."/>
            <person name="Park H.-J."/>
            <person name="Ramirez L."/>
            <person name="Alfaro M."/>
            <person name="Sun H."/>
            <person name="Tritt A."/>
            <person name="Yoshinaga Y."/>
            <person name="Zwiers L.-H."/>
            <person name="Turgeon B."/>
            <person name="Goodwin S."/>
            <person name="Spatafora J."/>
            <person name="Crous P."/>
            <person name="Grigoriev I."/>
        </authorList>
    </citation>
    <scope>NUCLEOTIDE SEQUENCE</scope>
    <source>
        <strain evidence="2">CBS 109.77</strain>
    </source>
</reference>
<feature type="domain" description="Heterokaryon incompatibility" evidence="1">
    <location>
        <begin position="15"/>
        <end position="163"/>
    </location>
</feature>
<keyword evidence="3" id="KW-1185">Reference proteome</keyword>
<dbReference type="EMBL" id="MU002669">
    <property type="protein sequence ID" value="KAF2785795.1"/>
    <property type="molecule type" value="Genomic_DNA"/>
</dbReference>
<gene>
    <name evidence="2" type="ORF">K505DRAFT_368794</name>
</gene>
<dbReference type="InterPro" id="IPR010730">
    <property type="entry name" value="HET"/>
</dbReference>
<dbReference type="PANTHER" id="PTHR33112:SF10">
    <property type="entry name" value="TOL"/>
    <property type="match status" value="1"/>
</dbReference>
<accession>A0A6A6WPG8</accession>
<dbReference type="Pfam" id="PF06985">
    <property type="entry name" value="HET"/>
    <property type="match status" value="1"/>
</dbReference>
<dbReference type="AlphaFoldDB" id="A0A6A6WPG8"/>
<evidence type="ECO:0000313" key="3">
    <source>
        <dbReference type="Proteomes" id="UP000799757"/>
    </source>
</evidence>
<evidence type="ECO:0000259" key="1">
    <source>
        <dbReference type="Pfam" id="PF06985"/>
    </source>
</evidence>
<dbReference type="PANTHER" id="PTHR33112">
    <property type="entry name" value="DOMAIN PROTEIN, PUTATIVE-RELATED"/>
    <property type="match status" value="1"/>
</dbReference>
<proteinExistence type="predicted"/>